<keyword evidence="2" id="KW-1185">Reference proteome</keyword>
<name>A0A6G8FGH9_9MICO</name>
<dbReference type="RefSeq" id="WP_166321541.1">
    <property type="nucleotide sequence ID" value="NZ_CP049934.1"/>
</dbReference>
<dbReference type="KEGG" id="lins:G7067_01930"/>
<keyword evidence="1" id="KW-0808">Transferase</keyword>
<protein>
    <submittedName>
        <fullName evidence="1">Nucleotidyl transferase AbiEii/AbiGii toxin family protein</fullName>
    </submittedName>
</protein>
<sequence length="303" mass="33454">MTAERYASPSAVEAAIRSAAKKAAAADPSMSTGDRIRQEYFRRFLSRVFFDPTDTDWLLKGGTGLLARVGSARATTDVDLFRDQRSVAAALEDLKRAASIDLGDFFRFEYVTHHDGVGGASQQHTDGCQVEFAVYIGANARGRLNVDLVVNVIVTDEPTVLRPANGLELSKLMSNEYRLYPVVDQIADKVSATLALYSGRSSSREWDLVDLVLLAATQPVDSDRLRHAIARECKARGIDMPQTFQVPVSWGRRYAKEAKTVPACEDFPTVEQARAFMSRFLDPVLGGSVKGMAWDPETRTWGR</sequence>
<evidence type="ECO:0000313" key="1">
    <source>
        <dbReference type="EMBL" id="QIM15447.1"/>
    </source>
</evidence>
<evidence type="ECO:0000313" key="2">
    <source>
        <dbReference type="Proteomes" id="UP000501387"/>
    </source>
</evidence>
<dbReference type="Proteomes" id="UP000501387">
    <property type="component" value="Chromosome"/>
</dbReference>
<reference evidence="1 2" key="1">
    <citation type="submission" date="2020-03" db="EMBL/GenBank/DDBJ databases">
        <title>Leucobacter sp. nov., isolated from beetles.</title>
        <authorList>
            <person name="Hyun D.-W."/>
            <person name="Bae J.-W."/>
        </authorList>
    </citation>
    <scope>NUCLEOTIDE SEQUENCE [LARGE SCALE GENOMIC DNA]</scope>
    <source>
        <strain evidence="1 2">HDW9B</strain>
    </source>
</reference>
<dbReference type="AlphaFoldDB" id="A0A6G8FGH9"/>
<accession>A0A6G8FGH9</accession>
<dbReference type="EMBL" id="CP049934">
    <property type="protein sequence ID" value="QIM15447.1"/>
    <property type="molecule type" value="Genomic_DNA"/>
</dbReference>
<proteinExistence type="predicted"/>
<gene>
    <name evidence="1" type="ORF">G7067_01930</name>
</gene>
<dbReference type="InterPro" id="IPR014942">
    <property type="entry name" value="AbiEii"/>
</dbReference>
<organism evidence="1 2">
    <name type="scientific">Leucobacter insecticola</name>
    <dbReference type="NCBI Taxonomy" id="2714934"/>
    <lineage>
        <taxon>Bacteria</taxon>
        <taxon>Bacillati</taxon>
        <taxon>Actinomycetota</taxon>
        <taxon>Actinomycetes</taxon>
        <taxon>Micrococcales</taxon>
        <taxon>Microbacteriaceae</taxon>
        <taxon>Leucobacter</taxon>
    </lineage>
</organism>
<dbReference type="GO" id="GO:0016740">
    <property type="term" value="F:transferase activity"/>
    <property type="evidence" value="ECO:0007669"/>
    <property type="project" value="UniProtKB-KW"/>
</dbReference>
<dbReference type="Pfam" id="PF08843">
    <property type="entry name" value="AbiEii"/>
    <property type="match status" value="1"/>
</dbReference>